<proteinExistence type="predicted"/>
<keyword evidence="3" id="KW-0378">Hydrolase</keyword>
<dbReference type="GO" id="GO:0005525">
    <property type="term" value="F:GTP binding"/>
    <property type="evidence" value="ECO:0007669"/>
    <property type="project" value="UniProtKB-KW"/>
</dbReference>
<dbReference type="Gene3D" id="3.40.50.300">
    <property type="entry name" value="P-loop containing nucleotide triphosphate hydrolases"/>
    <property type="match status" value="2"/>
</dbReference>
<dbReference type="PANTHER" id="PTHR10465">
    <property type="entry name" value="TRANSMEMBRANE GTPASE FZO1"/>
    <property type="match status" value="1"/>
</dbReference>
<dbReference type="NCBIfam" id="TIGR00231">
    <property type="entry name" value="small_GTP"/>
    <property type="match status" value="1"/>
</dbReference>
<dbReference type="Proteomes" id="UP000255549">
    <property type="component" value="Unassembled WGS sequence"/>
</dbReference>
<dbReference type="GO" id="GO:0008053">
    <property type="term" value="P:mitochondrial fusion"/>
    <property type="evidence" value="ECO:0007669"/>
    <property type="project" value="TreeGrafter"/>
</dbReference>
<keyword evidence="2" id="KW-0547">Nucleotide-binding</keyword>
<name>A0A380G9V0_STAIN</name>
<dbReference type="EMBL" id="UHDP01000003">
    <property type="protein sequence ID" value="SUM46751.1"/>
    <property type="molecule type" value="Genomic_DNA"/>
</dbReference>
<protein>
    <submittedName>
        <fullName evidence="8">GTPases (Dynamin-related)</fullName>
    </submittedName>
</protein>
<reference evidence="8 9" key="1">
    <citation type="submission" date="2018-06" db="EMBL/GenBank/DDBJ databases">
        <authorList>
            <consortium name="Pathogen Informatics"/>
            <person name="Doyle S."/>
        </authorList>
    </citation>
    <scope>NUCLEOTIDE SEQUENCE [LARGE SCALE GENOMIC DNA]</scope>
    <source>
        <strain evidence="9">NCTC 11048</strain>
    </source>
</reference>
<keyword evidence="5" id="KW-0472">Membrane</keyword>
<dbReference type="InterPro" id="IPR045063">
    <property type="entry name" value="Dynamin_N"/>
</dbReference>
<evidence type="ECO:0000256" key="5">
    <source>
        <dbReference type="ARBA" id="ARBA00023136"/>
    </source>
</evidence>
<dbReference type="Pfam" id="PF00350">
    <property type="entry name" value="Dynamin_N"/>
    <property type="match status" value="2"/>
</dbReference>
<keyword evidence="4" id="KW-0342">GTP-binding</keyword>
<feature type="domain" description="Dynamin N-terminal" evidence="7">
    <location>
        <begin position="45"/>
        <end position="195"/>
    </location>
</feature>
<evidence type="ECO:0000256" key="1">
    <source>
        <dbReference type="ARBA" id="ARBA00004370"/>
    </source>
</evidence>
<dbReference type="GO" id="GO:0016020">
    <property type="term" value="C:membrane"/>
    <property type="evidence" value="ECO:0007669"/>
    <property type="project" value="UniProtKB-SubCell"/>
</dbReference>
<organism evidence="8 9">
    <name type="scientific">Staphylococcus intermedius NCTC 11048</name>
    <dbReference type="NCBI Taxonomy" id="1141106"/>
    <lineage>
        <taxon>Bacteria</taxon>
        <taxon>Bacillati</taxon>
        <taxon>Bacillota</taxon>
        <taxon>Bacilli</taxon>
        <taxon>Bacillales</taxon>
        <taxon>Staphylococcaceae</taxon>
        <taxon>Staphylococcus</taxon>
        <taxon>Staphylococcus intermedius group</taxon>
    </lineage>
</organism>
<dbReference type="InterPro" id="IPR027417">
    <property type="entry name" value="P-loop_NTPase"/>
</dbReference>
<comment type="subcellular location">
    <subcellularLocation>
        <location evidence="1">Membrane</location>
    </subcellularLocation>
</comment>
<dbReference type="CDD" id="cd09912">
    <property type="entry name" value="DLP_2"/>
    <property type="match status" value="1"/>
</dbReference>
<feature type="region of interest" description="Disordered" evidence="6">
    <location>
        <begin position="531"/>
        <end position="551"/>
    </location>
</feature>
<dbReference type="InterPro" id="IPR027094">
    <property type="entry name" value="Mitofusin_fam"/>
</dbReference>
<evidence type="ECO:0000256" key="4">
    <source>
        <dbReference type="ARBA" id="ARBA00023134"/>
    </source>
</evidence>
<accession>A0A380G9V0</accession>
<dbReference type="GO" id="GO:0003924">
    <property type="term" value="F:GTPase activity"/>
    <property type="evidence" value="ECO:0007669"/>
    <property type="project" value="InterPro"/>
</dbReference>
<feature type="domain" description="Dynamin N-terminal" evidence="7">
    <location>
        <begin position="594"/>
        <end position="800"/>
    </location>
</feature>
<dbReference type="SUPFAM" id="SSF52540">
    <property type="entry name" value="P-loop containing nucleoside triphosphate hydrolases"/>
    <property type="match status" value="2"/>
</dbReference>
<evidence type="ECO:0000259" key="7">
    <source>
        <dbReference type="Pfam" id="PF00350"/>
    </source>
</evidence>
<keyword evidence="9" id="KW-1185">Reference proteome</keyword>
<evidence type="ECO:0000313" key="9">
    <source>
        <dbReference type="Proteomes" id="UP000255549"/>
    </source>
</evidence>
<evidence type="ECO:0000256" key="6">
    <source>
        <dbReference type="SAM" id="MobiDB-lite"/>
    </source>
</evidence>
<dbReference type="RefSeq" id="WP_019167627.1">
    <property type="nucleotide sequence ID" value="NZ_CAIB01000056.1"/>
</dbReference>
<dbReference type="STRING" id="1141106.GCA_000308095_02196"/>
<sequence>MQNQEQLDILYKLKKEVEKSDHSAFIHTINQMIKKVYLNHYTMTFVGHFSAGKSTVINRLIGQDILPSSPVPTTSNTALVTVADETGITANIEGQKYTQLNSYDDVKQMNRENFQVESIDIRIQSDAFRNGFTFQDTPGVDSNVQSHSLQTEQFLYTSNIVFYTVDYNHVQSALNFQFMKRLNRASIPVVFIINQIDKHDDNELHFETFQARVEQSITEWDIDLLETFYITKFEHPHNEFELLRAFIMEQDQHREAVEDYVARMKQFIHQHQLDYLQHEMDDILEQLNIEAAQFDQAYQTHQQNETISEEAQLLNDAHALKHYLKDKRRSIIDNAYIMTHEMRETIRYYLESMTKDFKAGGLFNKKKKTEEEHETRLNAMMTDLQSKVDHQIIKPMQEDLSFLTRFINDTEINQRILNQKLTLPAPIVTDLYQTQIQITNQYVLTFSNDLMKAIKQYILKEQEPLDDTIIENVHAEEHLVDESNDNAMYSRYIELRNLAQSLKTENYRHYYIHMEDSLDRLIDRTEIQYQPKTDSDKLTETTPQASTTTENVSGIDNERIDQALSIVKNIPLFKSSVKNIEATRARMQDQKVKIGVFGTFSAGKSSLINALLGDSYLTSSPNPTTAATTEIAYGDTHHITFKSPEMLLQEINDVFELEGRQFDHIEAFLEADTDKLKGRIEKSRLAFIHAIEKNYALYQSYIAKGLEHPIKASEVQQWSAEDAYATFVQTVHLRLPLEWLKDKIIVDSLGLHSNNQRHTNETEKILTTSDLILYVSYFNHAFTDNDKAFIEHMKNMNQLKEHQAFKMVINATDLAENEADKQAVRDYVKNALMQVQMHPEIFAVSSRAALTEGDVGVQQLKASISQFSEVESKHILEAKVYDQLRYIQQSYDQMIDDHTSNAEKMQQVKQQLQQMRQKAIFNTQSLNAIRQKLINEIEDQMYHLNERLKIQLLDNVKAVYNTQMTNSNHFNEEKRQSTKTYLNQLHQKLYLEQTLMIERIKYFFNQALQQEMAPKIKSFHQYHILLPDIESIEVAPIEDSFLTISLDAMVNALPKQLTKKNILQPQVQKQIQAEIKDETIDLLQPRLADLRQSLESMLLTLTSKAQQALEQIETQAQEEIDTVLAVEMDDALIAQLQTESPKLFEILNSKD</sequence>
<evidence type="ECO:0000256" key="2">
    <source>
        <dbReference type="ARBA" id="ARBA00022741"/>
    </source>
</evidence>
<evidence type="ECO:0000256" key="3">
    <source>
        <dbReference type="ARBA" id="ARBA00022801"/>
    </source>
</evidence>
<feature type="compositionally biased region" description="Low complexity" evidence="6">
    <location>
        <begin position="540"/>
        <end position="549"/>
    </location>
</feature>
<dbReference type="OrthoDB" id="5477114at2"/>
<dbReference type="PANTHER" id="PTHR10465:SF0">
    <property type="entry name" value="SARCALUMENIN"/>
    <property type="match status" value="1"/>
</dbReference>
<gene>
    <name evidence="8" type="ORF">NCTC11048_01816</name>
</gene>
<dbReference type="InterPro" id="IPR005225">
    <property type="entry name" value="Small_GTP-bd"/>
</dbReference>
<evidence type="ECO:0000313" key="8">
    <source>
        <dbReference type="EMBL" id="SUM46751.1"/>
    </source>
</evidence>
<dbReference type="AlphaFoldDB" id="A0A380G9V0"/>